<reference evidence="2" key="1">
    <citation type="submission" date="2024-02" db="EMBL/GenBank/DDBJ databases">
        <title>Genome sequences of strain Gemmobacter sp. JM10B15.</title>
        <authorList>
            <person name="Zhang M."/>
        </authorList>
    </citation>
    <scope>NUCLEOTIDE SEQUENCE</scope>
    <source>
        <strain evidence="2">JM10B15</strain>
    </source>
</reference>
<dbReference type="Pfam" id="PF13410">
    <property type="entry name" value="GST_C_2"/>
    <property type="match status" value="1"/>
</dbReference>
<evidence type="ECO:0000313" key="2">
    <source>
        <dbReference type="EMBL" id="MEH7828125.1"/>
    </source>
</evidence>
<accession>A0ABU8BTU8</accession>
<proteinExistence type="predicted"/>
<organism evidence="2 3">
    <name type="scientific">Gemmobacter denitrificans</name>
    <dbReference type="NCBI Taxonomy" id="3123040"/>
    <lineage>
        <taxon>Bacteria</taxon>
        <taxon>Pseudomonadati</taxon>
        <taxon>Pseudomonadota</taxon>
        <taxon>Alphaproteobacteria</taxon>
        <taxon>Rhodobacterales</taxon>
        <taxon>Paracoccaceae</taxon>
        <taxon>Gemmobacter</taxon>
    </lineage>
</organism>
<dbReference type="EMBL" id="JBALHR010000004">
    <property type="protein sequence ID" value="MEH7828125.1"/>
    <property type="molecule type" value="Genomic_DNA"/>
</dbReference>
<dbReference type="CDD" id="cd03049">
    <property type="entry name" value="GST_N_3"/>
    <property type="match status" value="1"/>
</dbReference>
<dbReference type="SUPFAM" id="SSF47616">
    <property type="entry name" value="GST C-terminal domain-like"/>
    <property type="match status" value="1"/>
</dbReference>
<dbReference type="InterPro" id="IPR050983">
    <property type="entry name" value="GST_Omega/HSP26"/>
</dbReference>
<dbReference type="InterPro" id="IPR004045">
    <property type="entry name" value="Glutathione_S-Trfase_N"/>
</dbReference>
<protein>
    <submittedName>
        <fullName evidence="2">Glutathione S-transferase</fullName>
    </submittedName>
</protein>
<evidence type="ECO:0000313" key="3">
    <source>
        <dbReference type="Proteomes" id="UP001431963"/>
    </source>
</evidence>
<dbReference type="SUPFAM" id="SSF52833">
    <property type="entry name" value="Thioredoxin-like"/>
    <property type="match status" value="1"/>
</dbReference>
<comment type="caution">
    <text evidence="2">The sequence shown here is derived from an EMBL/GenBank/DDBJ whole genome shotgun (WGS) entry which is preliminary data.</text>
</comment>
<dbReference type="PANTHER" id="PTHR43968:SF6">
    <property type="entry name" value="GLUTATHIONE S-TRANSFERASE OMEGA"/>
    <property type="match status" value="1"/>
</dbReference>
<dbReference type="Gene3D" id="3.40.30.10">
    <property type="entry name" value="Glutaredoxin"/>
    <property type="match status" value="1"/>
</dbReference>
<feature type="domain" description="GST N-terminal" evidence="1">
    <location>
        <begin position="1"/>
        <end position="82"/>
    </location>
</feature>
<dbReference type="Proteomes" id="UP001431963">
    <property type="component" value="Unassembled WGS sequence"/>
</dbReference>
<dbReference type="Pfam" id="PF13409">
    <property type="entry name" value="GST_N_2"/>
    <property type="match status" value="1"/>
</dbReference>
<dbReference type="PANTHER" id="PTHR43968">
    <property type="match status" value="1"/>
</dbReference>
<sequence>MRLYHSPTSPYVRKVVVTLSETGLLEKVALVPVQTTPIAPDDLILAQNPLGKIPALELDTGEVLYDSRVICRWIDDHAGAGLYGTGAAHWPIVTLEATADGILDAAVLMVYEWRMRPEERRHSPWVEGQWGKIARALDALETRWMDRLQGPLTMGQIAVGAALGYLDFRHADRGWRADHPHLAAWEAEFSARPSMQATRPPAA</sequence>
<dbReference type="InterPro" id="IPR036282">
    <property type="entry name" value="Glutathione-S-Trfase_C_sf"/>
</dbReference>
<keyword evidence="3" id="KW-1185">Reference proteome</keyword>
<dbReference type="RefSeq" id="WP_335421792.1">
    <property type="nucleotide sequence ID" value="NZ_JBALHR010000004.1"/>
</dbReference>
<dbReference type="PROSITE" id="PS50404">
    <property type="entry name" value="GST_NTER"/>
    <property type="match status" value="1"/>
</dbReference>
<gene>
    <name evidence="2" type="ORF">V6590_08185</name>
</gene>
<evidence type="ECO:0000259" key="1">
    <source>
        <dbReference type="PROSITE" id="PS50404"/>
    </source>
</evidence>
<name>A0ABU8BTU8_9RHOB</name>
<dbReference type="CDD" id="cd03205">
    <property type="entry name" value="GST_C_6"/>
    <property type="match status" value="1"/>
</dbReference>
<dbReference type="InterPro" id="IPR036249">
    <property type="entry name" value="Thioredoxin-like_sf"/>
</dbReference>
<dbReference type="Gene3D" id="1.20.1050.10">
    <property type="match status" value="1"/>
</dbReference>